<evidence type="ECO:0000259" key="2">
    <source>
        <dbReference type="Pfam" id="PF00149"/>
    </source>
</evidence>
<comment type="caution">
    <text evidence="3">The sequence shown here is derived from an EMBL/GenBank/DDBJ whole genome shotgun (WGS) entry which is preliminary data.</text>
</comment>
<gene>
    <name evidence="3" type="ORF">NC797_09290</name>
</gene>
<organism evidence="3 4">
    <name type="scientific">Terrihalobacillus insolitus</name>
    <dbReference type="NCBI Taxonomy" id="2950438"/>
    <lineage>
        <taxon>Bacteria</taxon>
        <taxon>Bacillati</taxon>
        <taxon>Bacillota</taxon>
        <taxon>Bacilli</taxon>
        <taxon>Bacillales</taxon>
        <taxon>Bacillaceae</taxon>
        <taxon>Terrihalobacillus</taxon>
    </lineage>
</organism>
<proteinExistence type="predicted"/>
<dbReference type="PANTHER" id="PTHR30337:SF7">
    <property type="entry name" value="PHOSPHOESTERASE"/>
    <property type="match status" value="1"/>
</dbReference>
<dbReference type="PANTHER" id="PTHR30337">
    <property type="entry name" value="COMPONENT OF ATP-DEPENDENT DSDNA EXONUCLEASE"/>
    <property type="match status" value="1"/>
</dbReference>
<reference evidence="3" key="1">
    <citation type="submission" date="2022-06" db="EMBL/GenBank/DDBJ databases">
        <title>Aquibacillus sp. a new bacterium isolated from soil saline samples.</title>
        <authorList>
            <person name="Galisteo C."/>
            <person name="De La Haba R."/>
            <person name="Sanchez-Porro C."/>
            <person name="Ventosa A."/>
        </authorList>
    </citation>
    <scope>NUCLEOTIDE SEQUENCE</scope>
    <source>
        <strain evidence="3">3ASR75-11</strain>
    </source>
</reference>
<dbReference type="EMBL" id="JAMQKB010000007">
    <property type="protein sequence ID" value="MDC3424703.1"/>
    <property type="molecule type" value="Genomic_DNA"/>
</dbReference>
<feature type="domain" description="Calcineurin-like phosphoesterase" evidence="2">
    <location>
        <begin position="6"/>
        <end position="203"/>
    </location>
</feature>
<dbReference type="InterPro" id="IPR029052">
    <property type="entry name" value="Metallo-depent_PP-like"/>
</dbReference>
<keyword evidence="1" id="KW-0378">Hydrolase</keyword>
<sequence>MQKRISFIHCADLHLDSPFDGLSHVQGSTFTKMKDSTFHALERLVDLAIEKQVDFVLMVGDLFDGAKQSLRAQLKLKQSFQRLQSQNIDVYMSFGNHDYTSGRTFSFHYPSNVHLFESEKVTHFTHERDGIPLANIYGFSYENRAIFQNKANEFYTTDENRFHIGMLHGSISTNTEHDVYAPFQLGDLNRIPMDYWALGHIHKREILKENPPIVYPGNLQGRSKKEQGEKGCYYVELAQNDCKLTFCPLQTIQFDNVTIDISTCSDVQQLTHKVERHIDDIRAQFGSIILNVELRSNNEKLDDWYHNGYINEIFDLIHESYEEADPFVIIQDYSVHSVDIWDKNELKKGQHFVGELLRLSEDYKKLEHYLEPILSHREARKYVDRLTDKDKEEIIEQAQSLLLHSLMEEE</sequence>
<name>A0A9X4ANN2_9BACI</name>
<dbReference type="InterPro" id="IPR004843">
    <property type="entry name" value="Calcineurin-like_PHP"/>
</dbReference>
<dbReference type="GO" id="GO:0004527">
    <property type="term" value="F:exonuclease activity"/>
    <property type="evidence" value="ECO:0007669"/>
    <property type="project" value="UniProtKB-KW"/>
</dbReference>
<protein>
    <submittedName>
        <fullName evidence="3">DNA repair exonuclease</fullName>
    </submittedName>
</protein>
<evidence type="ECO:0000256" key="1">
    <source>
        <dbReference type="ARBA" id="ARBA00022801"/>
    </source>
</evidence>
<evidence type="ECO:0000313" key="3">
    <source>
        <dbReference type="EMBL" id="MDC3424703.1"/>
    </source>
</evidence>
<accession>A0A9X4ANN2</accession>
<dbReference type="RefSeq" id="WP_272436503.1">
    <property type="nucleotide sequence ID" value="NZ_JAMQKB010000007.1"/>
</dbReference>
<dbReference type="InterPro" id="IPR050535">
    <property type="entry name" value="DNA_Repair-Maintenance_Comp"/>
</dbReference>
<keyword evidence="4" id="KW-1185">Reference proteome</keyword>
<dbReference type="PIRSF" id="PIRSF033091">
    <property type="entry name" value="Pesterase_YhaO"/>
    <property type="match status" value="1"/>
</dbReference>
<dbReference type="Proteomes" id="UP001145050">
    <property type="component" value="Unassembled WGS sequence"/>
</dbReference>
<dbReference type="Gene3D" id="3.60.21.10">
    <property type="match status" value="1"/>
</dbReference>
<evidence type="ECO:0000313" key="4">
    <source>
        <dbReference type="Proteomes" id="UP001145050"/>
    </source>
</evidence>
<dbReference type="AlphaFoldDB" id="A0A9X4ANN2"/>
<dbReference type="InterPro" id="IPR041796">
    <property type="entry name" value="Mre11_N"/>
</dbReference>
<dbReference type="Pfam" id="PF00149">
    <property type="entry name" value="Metallophos"/>
    <property type="match status" value="1"/>
</dbReference>
<dbReference type="CDD" id="cd00840">
    <property type="entry name" value="MPP_Mre11_N"/>
    <property type="match status" value="1"/>
</dbReference>
<dbReference type="InterPro" id="IPR014576">
    <property type="entry name" value="Pesterase_YhaO"/>
</dbReference>
<keyword evidence="3" id="KW-0540">Nuclease</keyword>
<dbReference type="SUPFAM" id="SSF56300">
    <property type="entry name" value="Metallo-dependent phosphatases"/>
    <property type="match status" value="1"/>
</dbReference>
<keyword evidence="3" id="KW-0269">Exonuclease</keyword>